<accession>Q2KV42</accession>
<gene>
    <name evidence="1" type="ordered locus">BAV2944</name>
</gene>
<dbReference type="EMBL" id="AM167904">
    <property type="protein sequence ID" value="CAJ50554.1"/>
    <property type="molecule type" value="Genomic_DNA"/>
</dbReference>
<protein>
    <submittedName>
        <fullName evidence="1">Uncharacterized protein</fullName>
    </submittedName>
</protein>
<dbReference type="Proteomes" id="UP000001977">
    <property type="component" value="Chromosome"/>
</dbReference>
<name>Q2KV42_BORA1</name>
<proteinExistence type="predicted"/>
<dbReference type="AlphaFoldDB" id="Q2KV42"/>
<evidence type="ECO:0000313" key="2">
    <source>
        <dbReference type="Proteomes" id="UP000001977"/>
    </source>
</evidence>
<organism evidence="1 2">
    <name type="scientific">Bordetella avium (strain 197N)</name>
    <dbReference type="NCBI Taxonomy" id="360910"/>
    <lineage>
        <taxon>Bacteria</taxon>
        <taxon>Pseudomonadati</taxon>
        <taxon>Pseudomonadota</taxon>
        <taxon>Betaproteobacteria</taxon>
        <taxon>Burkholderiales</taxon>
        <taxon>Alcaligenaceae</taxon>
        <taxon>Bordetella</taxon>
    </lineage>
</organism>
<dbReference type="KEGG" id="bav:BAV2944"/>
<reference evidence="1 2" key="1">
    <citation type="journal article" date="2006" name="J. Bacteriol.">
        <title>Comparison of the genome sequence of the poultry pathogen Bordetella avium with those of B. bronchiseptica, B. pertussis, and B. parapertussis reveals extensive diversity in surface structures associated with host interaction.</title>
        <authorList>
            <person name="Sebaihia M."/>
            <person name="Preston A."/>
            <person name="Maskell D.J."/>
            <person name="Kuzmiak H."/>
            <person name="Connell T.D."/>
            <person name="King N.D."/>
            <person name="Orndorff P.E."/>
            <person name="Miyamoto D.M."/>
            <person name="Thomson N.R."/>
            <person name="Harris D."/>
            <person name="Goble A."/>
            <person name="Lord A."/>
            <person name="Murphy L."/>
            <person name="Quail M.A."/>
            <person name="Rutter S."/>
            <person name="Squares R."/>
            <person name="Squares S."/>
            <person name="Woodward J."/>
            <person name="Parkhill J."/>
            <person name="Temple L.M."/>
        </authorList>
    </citation>
    <scope>NUCLEOTIDE SEQUENCE [LARGE SCALE GENOMIC DNA]</scope>
    <source>
        <strain evidence="1 2">197N</strain>
    </source>
</reference>
<dbReference type="STRING" id="360910.BAV2944"/>
<keyword evidence="2" id="KW-1185">Reference proteome</keyword>
<sequence length="36" mass="4340">MAFIFQSRHEARYEPALLRFENNCRNPLHSMQMGML</sequence>
<evidence type="ECO:0000313" key="1">
    <source>
        <dbReference type="EMBL" id="CAJ50554.1"/>
    </source>
</evidence>
<dbReference type="HOGENOM" id="CLU_3354896_0_0_4"/>